<feature type="compositionally biased region" description="Basic and acidic residues" evidence="1">
    <location>
        <begin position="777"/>
        <end position="793"/>
    </location>
</feature>
<dbReference type="VEuPathDB" id="ToxoDB:BESB_005020"/>
<name>A0A2A9MNM0_BESBE</name>
<proteinExistence type="predicted"/>
<feature type="region of interest" description="Disordered" evidence="1">
    <location>
        <begin position="480"/>
        <end position="502"/>
    </location>
</feature>
<feature type="region of interest" description="Disordered" evidence="1">
    <location>
        <begin position="708"/>
        <end position="739"/>
    </location>
</feature>
<evidence type="ECO:0000256" key="1">
    <source>
        <dbReference type="SAM" id="MobiDB-lite"/>
    </source>
</evidence>
<comment type="caution">
    <text evidence="2">The sequence shown here is derived from an EMBL/GenBank/DDBJ whole genome shotgun (WGS) entry which is preliminary data.</text>
</comment>
<dbReference type="RefSeq" id="XP_029222170.1">
    <property type="nucleotide sequence ID" value="XM_029359257.1"/>
</dbReference>
<sequence length="1205" mass="133683">MDDLHHSRKRSSLSSACEHNSEVISFALTRTGGREGAPATASPFTSSARTGVACCAPAIWPRERDARVRYHQDIINCPKIPLPCTRLPDAVSLATPLPIPLEMLKIVLLFPRLLAWGYLWERRLLRRIRNPLPTYYPPELFGTDAMIKRAGGQRKQLASIEHTTTRTPARALESSRPSTAVIPILINKEMTTALLQICKKRRTGLNGLIIGTAAVAMSELMWHRKTVLKEIELMLDGARKMKKEDVLRRGVLAESREAKMHEPLQMVAEERHHVSSCIEGNTVGPGAHSPRVAGKTLEENSAISTVPHREARLKQESKGRERANDTEPRWRWSVWKAGCRQVRYAFERLRALMRRPTCNFDPDQIGDSNIENHAGPVYLYSLQAISGRRWFKHRDRGQFEPTEFEDQMLFQSFLLEQTQLLLARLTPDDTSRLQRSGSANTGLPDSIRGRPAFAKKYEEDLGAEAHFSRLANIDALTLPVGKPRRQGTTSVPPIQFGRRRTASHNANRVTACMALPSPQMCQAVTMAVDTKTEPFALHGGEPPDTGTTAVCQRFRTTLPDIRRQRSLRITSSDAETAIMMEGRKISDETRVPSDSEVTQPRNTPRKEGELWQESATLYSGTLREDDSSLQSRAVALLSGADPHSARHRDDAGGGETDPSVTHDAASARLKSSISTRKKGTDEHIGGDPAFAEMPSTFSVVSCSTGLAPDPRFETGTDVSAGAGSSQLRDNFDQNEGESASLSSELVSEIGKRTSFRHSLAASLMKIRSWIARKSRGGKRDRQQDGRRLQHEKGQQNAGSLRVDSQACQISTAATNAIQVTPRPGLGSYALVMPIRIRVSPKCADLSDDLWELASRSAKDVHGIVNAQRSFRPSYALVPWHSITVYVGSVIDRLPLLQKLGGMKPSFRPSAFLISNGGKWDATSVDTFMHRLLLEVAHASKRHRAMTIYRLLHHQQQMKEAVRALESNKQGVIAPPDNVDRNSACAVAGSSCRPSHQRLLPSRSTSSPGRSAPTTHATKETKHATNATTQITWWRVEEGQSTKPHNSGLGQLPKQAFTPTSGRHSFTGREAAVDTTALLARNVPKFHPFSLKVESSWSVVAQHNVGLNYFAHNVVTVDGCLNWTLQYHTNMVSRELATCYANRIIAILEKLCENERLKDEQVSRTSGLQQQFSTLEPELHAPLCRDETWGTLRRRREGVGDGVVKR</sequence>
<dbReference type="AlphaFoldDB" id="A0A2A9MNM0"/>
<dbReference type="OrthoDB" id="342498at2759"/>
<feature type="region of interest" description="Disordered" evidence="1">
    <location>
        <begin position="583"/>
        <end position="611"/>
    </location>
</feature>
<feature type="compositionally biased region" description="Basic and acidic residues" evidence="1">
    <location>
        <begin position="583"/>
        <end position="593"/>
    </location>
</feature>
<dbReference type="GeneID" id="40305565"/>
<feature type="region of interest" description="Disordered" evidence="1">
    <location>
        <begin position="638"/>
        <end position="690"/>
    </location>
</feature>
<feature type="region of interest" description="Disordered" evidence="1">
    <location>
        <begin position="988"/>
        <end position="1025"/>
    </location>
</feature>
<dbReference type="KEGG" id="bbes:BESB_005020"/>
<evidence type="ECO:0000313" key="2">
    <source>
        <dbReference type="EMBL" id="PFH38161.1"/>
    </source>
</evidence>
<dbReference type="Proteomes" id="UP000224006">
    <property type="component" value="Chromosome I"/>
</dbReference>
<gene>
    <name evidence="2" type="ORF">BESB_005020</name>
</gene>
<keyword evidence="3" id="KW-1185">Reference proteome</keyword>
<organism evidence="2 3">
    <name type="scientific">Besnoitia besnoiti</name>
    <name type="common">Apicomplexan protozoan</name>
    <dbReference type="NCBI Taxonomy" id="94643"/>
    <lineage>
        <taxon>Eukaryota</taxon>
        <taxon>Sar</taxon>
        <taxon>Alveolata</taxon>
        <taxon>Apicomplexa</taxon>
        <taxon>Conoidasida</taxon>
        <taxon>Coccidia</taxon>
        <taxon>Eucoccidiorida</taxon>
        <taxon>Eimeriorina</taxon>
        <taxon>Sarcocystidae</taxon>
        <taxon>Besnoitia</taxon>
    </lineage>
</organism>
<evidence type="ECO:0000313" key="3">
    <source>
        <dbReference type="Proteomes" id="UP000224006"/>
    </source>
</evidence>
<protein>
    <submittedName>
        <fullName evidence="2">Uncharacterized protein</fullName>
    </submittedName>
</protein>
<feature type="region of interest" description="Disordered" evidence="1">
    <location>
        <begin position="772"/>
        <end position="802"/>
    </location>
</feature>
<dbReference type="EMBL" id="NWUJ01000001">
    <property type="protein sequence ID" value="PFH38161.1"/>
    <property type="molecule type" value="Genomic_DNA"/>
</dbReference>
<reference evidence="2 3" key="1">
    <citation type="submission" date="2017-09" db="EMBL/GenBank/DDBJ databases">
        <title>Genome sequencing of Besnoitia besnoiti strain Bb-Ger1.</title>
        <authorList>
            <person name="Schares G."/>
            <person name="Venepally P."/>
            <person name="Lorenzi H.A."/>
        </authorList>
    </citation>
    <scope>NUCLEOTIDE SEQUENCE [LARGE SCALE GENOMIC DNA]</scope>
    <source>
        <strain evidence="2 3">Bb-Ger1</strain>
    </source>
</reference>
<accession>A0A2A9MNM0</accession>